<keyword evidence="8" id="KW-1185">Reference proteome</keyword>
<evidence type="ECO:0000256" key="1">
    <source>
        <dbReference type="ARBA" id="ARBA00004651"/>
    </source>
</evidence>
<organism evidence="7 8">
    <name type="scientific">Rhodoplanes roseus</name>
    <dbReference type="NCBI Taxonomy" id="29409"/>
    <lineage>
        <taxon>Bacteria</taxon>
        <taxon>Pseudomonadati</taxon>
        <taxon>Pseudomonadota</taxon>
        <taxon>Alphaproteobacteria</taxon>
        <taxon>Hyphomicrobiales</taxon>
        <taxon>Nitrobacteraceae</taxon>
        <taxon>Rhodoplanes</taxon>
    </lineage>
</organism>
<protein>
    <submittedName>
        <fullName evidence="7">Chemotaxis protein</fullName>
    </submittedName>
</protein>
<keyword evidence="5" id="KW-0472">Membrane</keyword>
<dbReference type="EMBL" id="NPEX01000223">
    <property type="protein sequence ID" value="RAI40655.1"/>
    <property type="molecule type" value="Genomic_DNA"/>
</dbReference>
<name>A0A327KTB7_9BRAD</name>
<dbReference type="SMART" id="SM01049">
    <property type="entry name" value="Cache_2"/>
    <property type="match status" value="1"/>
</dbReference>
<reference evidence="7 8" key="1">
    <citation type="submission" date="2017-07" db="EMBL/GenBank/DDBJ databases">
        <title>Draft Genome Sequences of Select Purple Nonsulfur Bacteria.</title>
        <authorList>
            <person name="Lasarre B."/>
            <person name="Mckinlay J.B."/>
        </authorList>
    </citation>
    <scope>NUCLEOTIDE SEQUENCE [LARGE SCALE GENOMIC DNA]</scope>
    <source>
        <strain evidence="7 8">DSM 5909</strain>
    </source>
</reference>
<proteinExistence type="predicted"/>
<keyword evidence="2" id="KW-1003">Cell membrane</keyword>
<dbReference type="GO" id="GO:0005886">
    <property type="term" value="C:plasma membrane"/>
    <property type="evidence" value="ECO:0007669"/>
    <property type="project" value="UniProtKB-SubCell"/>
</dbReference>
<evidence type="ECO:0000256" key="5">
    <source>
        <dbReference type="ARBA" id="ARBA00023136"/>
    </source>
</evidence>
<evidence type="ECO:0000256" key="2">
    <source>
        <dbReference type="ARBA" id="ARBA00022475"/>
    </source>
</evidence>
<accession>A0A327KTB7</accession>
<evidence type="ECO:0000256" key="3">
    <source>
        <dbReference type="ARBA" id="ARBA00022692"/>
    </source>
</evidence>
<evidence type="ECO:0000259" key="6">
    <source>
        <dbReference type="SMART" id="SM01049"/>
    </source>
</evidence>
<gene>
    <name evidence="7" type="ORF">CH341_23335</name>
</gene>
<feature type="domain" description="Single Cache" evidence="6">
    <location>
        <begin position="27"/>
        <end position="100"/>
    </location>
</feature>
<evidence type="ECO:0000256" key="4">
    <source>
        <dbReference type="ARBA" id="ARBA00022989"/>
    </source>
</evidence>
<dbReference type="Gene3D" id="3.30.450.20">
    <property type="entry name" value="PAS domain"/>
    <property type="match status" value="1"/>
</dbReference>
<keyword evidence="3" id="KW-0812">Transmembrane</keyword>
<dbReference type="InterPro" id="IPR033480">
    <property type="entry name" value="sCache_2"/>
</dbReference>
<dbReference type="AlphaFoldDB" id="A0A327KTB7"/>
<keyword evidence="4" id="KW-1133">Transmembrane helix</keyword>
<sequence>MAGAALLVAVPGPLGRAVAADFGSAPEAKAMAEKAAVTLKAGEADALAKFNDAAGGFRDRDLYVFCFETGSGKFTAHPNKALVGTDVRALKEKDGSPLGDKLYAAPKEGAVTSVDYKFPRPGGTDPVAKETYLVKVGAQACGVGYYK</sequence>
<evidence type="ECO:0000313" key="7">
    <source>
        <dbReference type="EMBL" id="RAI40655.1"/>
    </source>
</evidence>
<evidence type="ECO:0000313" key="8">
    <source>
        <dbReference type="Proteomes" id="UP000249130"/>
    </source>
</evidence>
<comment type="subcellular location">
    <subcellularLocation>
        <location evidence="1">Cell membrane</location>
        <topology evidence="1">Multi-pass membrane protein</topology>
    </subcellularLocation>
</comment>
<dbReference type="OrthoDB" id="8454481at2"/>
<comment type="caution">
    <text evidence="7">The sequence shown here is derived from an EMBL/GenBank/DDBJ whole genome shotgun (WGS) entry which is preliminary data.</text>
</comment>
<dbReference type="Proteomes" id="UP000249130">
    <property type="component" value="Unassembled WGS sequence"/>
</dbReference>